<feature type="signal peptide" evidence="1">
    <location>
        <begin position="1"/>
        <end position="23"/>
    </location>
</feature>
<accession>A0A562SH55</accession>
<protein>
    <submittedName>
        <fullName evidence="2">TonB-linked SusC/RagA family outer membrane protein</fullName>
    </submittedName>
</protein>
<gene>
    <name evidence="2" type="ORF">IQ13_2816</name>
</gene>
<dbReference type="InterPro" id="IPR023996">
    <property type="entry name" value="TonB-dep_OMP_SusC/RagA"/>
</dbReference>
<evidence type="ECO:0000256" key="1">
    <source>
        <dbReference type="SAM" id="SignalP"/>
    </source>
</evidence>
<dbReference type="InterPro" id="IPR037066">
    <property type="entry name" value="Plug_dom_sf"/>
</dbReference>
<dbReference type="EMBL" id="VLLE01000005">
    <property type="protein sequence ID" value="TWI80146.1"/>
    <property type="molecule type" value="Genomic_DNA"/>
</dbReference>
<dbReference type="RefSeq" id="WP_144886993.1">
    <property type="nucleotide sequence ID" value="NZ_VLLE01000005.1"/>
</dbReference>
<dbReference type="InterPro" id="IPR008969">
    <property type="entry name" value="CarboxyPept-like_regulatory"/>
</dbReference>
<evidence type="ECO:0000313" key="2">
    <source>
        <dbReference type="EMBL" id="TWI80146.1"/>
    </source>
</evidence>
<sequence length="998" mass="110884">MKYFKICWILCALISLISTGINAQEVTQITISSVVYDEKGNPVDGAVVSGNQGKTNAYTDKAGNFSIKVPLNSDLIISAKGFRLSVIKATATLGNISLNSEEALYSEVYLPFNKINKKDVAGAISILNPESYIDQDFNLTVQGGMNGRVAGLLWSNNIWGLENAIVIIDGIRREFSDITFNEVQQISVLKGVNAVALYGSQAAKGVIFITTKKGEVDGRKIGIRVNTGVATPSELPNYLNSADYMTLFNEARRNDGLANLYDAATIQNYTTGRNIYRYPSANFYSAQYLKKFQNATDANAEFSGGNKNARFYSNIGFANSSTLLNVGEGKNENDNRLNVRGNVDLKLNEHISSSVYVSAIFSESRRARGNFWANAATLLPNRLAPLIPISLIPESNKTLFALASSSRNIIDGKYLLGGAQQFQTNPIADLYAAGYDMNIRRVLQVTNQIDANLSTVVKGLSFHTLFNLDYGNSYLQSISNTYAVFSPTWSSTSNEITGLQKFGEDARPGIQNINNTTQRQNIGFSSWFSYDKVVANDHNISAKLLGFTSSVSVNDVYQPITNSHLGLQLGYNYKHKYWVDFSSAYVNSTKLPKGNRAAFSPTFSLSWLASAENFLVNSKSVNHLKLSASAGILNTDLDINGYYLYEDIYNRGAFFTWNDGVQAQTQATTAANGANPNLGFPTRREVNASVEAGFFNNLITMQSSFFITQMDGLLTQRFSQYPNYFSSFIPYTNYNANKRSGFDLMLNINKKIGDVQFSLGTNLVYSKSTVTKRDELFLDAYQNRAGKPLDAIFGLQNAGFFKDQADINNSPRQLFSEVRPGDIKYVDQNGDNVIDNRDEVMIGRYIAPFTYGINFSVAYKNFNLFVLGTGNNGGYGLTNNNYYWVSGDLKYSEVVLNRWTEATKNTATYPRLSSQQNNNNFRSSDFWVYKTDRFNLSKVQLTYNIASNVFRNSVFKGMLVYISGSNLYTFAQNRKILELAVASSPQLRSYNMGIRAQF</sequence>
<dbReference type="Gene3D" id="2.170.130.10">
    <property type="entry name" value="TonB-dependent receptor, plug domain"/>
    <property type="match status" value="1"/>
</dbReference>
<dbReference type="AlphaFoldDB" id="A0A562SH55"/>
<reference evidence="2 3" key="1">
    <citation type="journal article" date="2015" name="Stand. Genomic Sci.">
        <title>Genomic Encyclopedia of Bacterial and Archaeal Type Strains, Phase III: the genomes of soil and plant-associated and newly described type strains.</title>
        <authorList>
            <person name="Whitman W.B."/>
            <person name="Woyke T."/>
            <person name="Klenk H.P."/>
            <person name="Zhou Y."/>
            <person name="Lilburn T.G."/>
            <person name="Beck B.J."/>
            <person name="De Vos P."/>
            <person name="Vandamme P."/>
            <person name="Eisen J.A."/>
            <person name="Garrity G."/>
            <person name="Hugenholtz P."/>
            <person name="Kyrpides N.C."/>
        </authorList>
    </citation>
    <scope>NUCLEOTIDE SEQUENCE [LARGE SCALE GENOMIC DNA]</scope>
    <source>
        <strain evidence="2 3">CGMCC 1.7271</strain>
    </source>
</reference>
<dbReference type="OrthoDB" id="9768177at2"/>
<dbReference type="SUPFAM" id="SSF49464">
    <property type="entry name" value="Carboxypeptidase regulatory domain-like"/>
    <property type="match status" value="1"/>
</dbReference>
<organism evidence="2 3">
    <name type="scientific">Lacibacter cauensis</name>
    <dbReference type="NCBI Taxonomy" id="510947"/>
    <lineage>
        <taxon>Bacteria</taxon>
        <taxon>Pseudomonadati</taxon>
        <taxon>Bacteroidota</taxon>
        <taxon>Chitinophagia</taxon>
        <taxon>Chitinophagales</taxon>
        <taxon>Chitinophagaceae</taxon>
        <taxon>Lacibacter</taxon>
    </lineage>
</organism>
<keyword evidence="1" id="KW-0732">Signal</keyword>
<dbReference type="NCBIfam" id="TIGR04056">
    <property type="entry name" value="OMP_RagA_SusC"/>
    <property type="match status" value="1"/>
</dbReference>
<evidence type="ECO:0000313" key="3">
    <source>
        <dbReference type="Proteomes" id="UP000316167"/>
    </source>
</evidence>
<feature type="chain" id="PRO_5022212904" evidence="1">
    <location>
        <begin position="24"/>
        <end position="998"/>
    </location>
</feature>
<proteinExistence type="predicted"/>
<name>A0A562SH55_9BACT</name>
<dbReference type="SUPFAM" id="SSF56935">
    <property type="entry name" value="Porins"/>
    <property type="match status" value="1"/>
</dbReference>
<dbReference type="Proteomes" id="UP000316167">
    <property type="component" value="Unassembled WGS sequence"/>
</dbReference>
<keyword evidence="3" id="KW-1185">Reference proteome</keyword>
<comment type="caution">
    <text evidence="2">The sequence shown here is derived from an EMBL/GenBank/DDBJ whole genome shotgun (WGS) entry which is preliminary data.</text>
</comment>